<feature type="transmembrane region" description="Helical" evidence="8">
    <location>
        <begin position="290"/>
        <end position="308"/>
    </location>
</feature>
<keyword evidence="2" id="KW-1003">Cell membrane</keyword>
<dbReference type="GO" id="GO:0022857">
    <property type="term" value="F:transmembrane transporter activity"/>
    <property type="evidence" value="ECO:0007669"/>
    <property type="project" value="InterPro"/>
</dbReference>
<dbReference type="InterPro" id="IPR020846">
    <property type="entry name" value="MFS_dom"/>
</dbReference>
<keyword evidence="4 8" id="KW-1133">Transmembrane helix</keyword>
<evidence type="ECO:0000256" key="8">
    <source>
        <dbReference type="SAM" id="Phobius"/>
    </source>
</evidence>
<dbReference type="PROSITE" id="PS51257">
    <property type="entry name" value="PROKAR_LIPOPROTEIN"/>
    <property type="match status" value="1"/>
</dbReference>
<dbReference type="Pfam" id="PF00083">
    <property type="entry name" value="Sugar_tr"/>
    <property type="match status" value="1"/>
</dbReference>
<evidence type="ECO:0000259" key="9">
    <source>
        <dbReference type="PROSITE" id="PS50850"/>
    </source>
</evidence>
<feature type="transmembrane region" description="Helical" evidence="8">
    <location>
        <begin position="58"/>
        <end position="76"/>
    </location>
</feature>
<evidence type="ECO:0000256" key="4">
    <source>
        <dbReference type="ARBA" id="ARBA00022989"/>
    </source>
</evidence>
<evidence type="ECO:0000256" key="3">
    <source>
        <dbReference type="ARBA" id="ARBA00022692"/>
    </source>
</evidence>
<dbReference type="EMBL" id="VTPC01001715">
    <property type="protein sequence ID" value="KAF2901319.1"/>
    <property type="molecule type" value="Genomic_DNA"/>
</dbReference>
<feature type="transmembrane region" description="Helical" evidence="8">
    <location>
        <begin position="163"/>
        <end position="187"/>
    </location>
</feature>
<evidence type="ECO:0000256" key="2">
    <source>
        <dbReference type="ARBA" id="ARBA00022475"/>
    </source>
</evidence>
<dbReference type="AlphaFoldDB" id="A0A8K0GIM9"/>
<dbReference type="InterPro" id="IPR005829">
    <property type="entry name" value="Sugar_transporter_CS"/>
</dbReference>
<organism evidence="10 11">
    <name type="scientific">Ignelater luminosus</name>
    <name type="common">Cucubano</name>
    <name type="synonym">Pyrophorus luminosus</name>
    <dbReference type="NCBI Taxonomy" id="2038154"/>
    <lineage>
        <taxon>Eukaryota</taxon>
        <taxon>Metazoa</taxon>
        <taxon>Ecdysozoa</taxon>
        <taxon>Arthropoda</taxon>
        <taxon>Hexapoda</taxon>
        <taxon>Insecta</taxon>
        <taxon>Pterygota</taxon>
        <taxon>Neoptera</taxon>
        <taxon>Endopterygota</taxon>
        <taxon>Coleoptera</taxon>
        <taxon>Polyphaga</taxon>
        <taxon>Elateriformia</taxon>
        <taxon>Elateroidea</taxon>
        <taxon>Elateridae</taxon>
        <taxon>Agrypninae</taxon>
        <taxon>Pyrophorini</taxon>
        <taxon>Ignelater</taxon>
    </lineage>
</organism>
<feature type="transmembrane region" description="Helical" evidence="8">
    <location>
        <begin position="315"/>
        <end position="337"/>
    </location>
</feature>
<dbReference type="PROSITE" id="PS50850">
    <property type="entry name" value="MFS"/>
    <property type="match status" value="1"/>
</dbReference>
<comment type="subcellular location">
    <subcellularLocation>
        <location evidence="1">Cell membrane</location>
        <topology evidence="1">Multi-pass membrane protein</topology>
    </subcellularLocation>
</comment>
<dbReference type="PANTHER" id="PTHR48021">
    <property type="match status" value="1"/>
</dbReference>
<dbReference type="GO" id="GO:0005886">
    <property type="term" value="C:plasma membrane"/>
    <property type="evidence" value="ECO:0007669"/>
    <property type="project" value="UniProtKB-SubCell"/>
</dbReference>
<feature type="transmembrane region" description="Helical" evidence="8">
    <location>
        <begin position="105"/>
        <end position="126"/>
    </location>
</feature>
<dbReference type="SUPFAM" id="SSF103473">
    <property type="entry name" value="MFS general substrate transporter"/>
    <property type="match status" value="1"/>
</dbReference>
<protein>
    <recommendedName>
        <fullName evidence="9">Major facilitator superfamily (MFS) profile domain-containing protein</fullName>
    </recommendedName>
</protein>
<sequence>MKKLCFKNVYQYVATLSGSLALVACGINLGWTSPYLPQILNGTITEISMTSDEGSWCAVMPLIGAPLGAFLAAIFVDRIGRKYTALAMAPVTSSMFLLLGFTRSTILICLARLIIGSVGGGLYTTLPMYYGEIADPSVRGILTATVAIGIIIGKLIINVLGIYYSILVTSLISCSIPIIHFALFILMPESPYYFIKKGRYEEAKKSLQKLRSSSDVEQELKSLKEAVSRQENDTKGKITDIFTVTSVRRAMIIFIILNLTKKYSGKDPFLFYTTTIFQTAEGSVDPNLSVIIYIAVEIFATTSALFFIDRIGRKPIIIFSAIGCTITLACTGLYFFLKENNSSYIKELGWLPITTLVIYNICYSLGLELAPTIYLGELFPTNIKATALGLGDSFSAVNGAIAVKVFQLLVDFEGMFMSFWIFSGCCSIGLIFIIKYVPETKNKTLEEIQLYLIKKSAKTNS</sequence>
<proteinExistence type="inferred from homology"/>
<dbReference type="Proteomes" id="UP000801492">
    <property type="component" value="Unassembled WGS sequence"/>
</dbReference>
<keyword evidence="5 8" id="KW-0472">Membrane</keyword>
<evidence type="ECO:0000313" key="11">
    <source>
        <dbReference type="Proteomes" id="UP000801492"/>
    </source>
</evidence>
<evidence type="ECO:0000256" key="1">
    <source>
        <dbReference type="ARBA" id="ARBA00004651"/>
    </source>
</evidence>
<keyword evidence="3 8" id="KW-0812">Transmembrane</keyword>
<dbReference type="PROSITE" id="PS00216">
    <property type="entry name" value="SUGAR_TRANSPORT_1"/>
    <property type="match status" value="2"/>
</dbReference>
<keyword evidence="6" id="KW-0325">Glycoprotein</keyword>
<dbReference type="Gene3D" id="1.20.1250.20">
    <property type="entry name" value="MFS general substrate transporter like domains"/>
    <property type="match status" value="1"/>
</dbReference>
<feature type="domain" description="Major facilitator superfamily (MFS) profile" evidence="9">
    <location>
        <begin position="14"/>
        <end position="441"/>
    </location>
</feature>
<dbReference type="InterPro" id="IPR036259">
    <property type="entry name" value="MFS_trans_sf"/>
</dbReference>
<feature type="transmembrane region" description="Helical" evidence="8">
    <location>
        <begin position="387"/>
        <end position="409"/>
    </location>
</feature>
<dbReference type="OrthoDB" id="6133115at2759"/>
<dbReference type="InterPro" id="IPR005828">
    <property type="entry name" value="MFS_sugar_transport-like"/>
</dbReference>
<keyword evidence="11" id="KW-1185">Reference proteome</keyword>
<feature type="transmembrane region" description="Helical" evidence="8">
    <location>
        <begin position="349"/>
        <end position="375"/>
    </location>
</feature>
<evidence type="ECO:0000256" key="7">
    <source>
        <dbReference type="ARBA" id="ARBA00024348"/>
    </source>
</evidence>
<evidence type="ECO:0000256" key="5">
    <source>
        <dbReference type="ARBA" id="ARBA00023136"/>
    </source>
</evidence>
<reference evidence="10" key="1">
    <citation type="submission" date="2019-08" db="EMBL/GenBank/DDBJ databases">
        <title>The genome of the North American firefly Photinus pyralis.</title>
        <authorList>
            <consortium name="Photinus pyralis genome working group"/>
            <person name="Fallon T.R."/>
            <person name="Sander Lower S.E."/>
            <person name="Weng J.-K."/>
        </authorList>
    </citation>
    <scope>NUCLEOTIDE SEQUENCE</scope>
    <source>
        <strain evidence="10">TRF0915ILg1</strain>
        <tissue evidence="10">Whole body</tissue>
    </source>
</reference>
<feature type="transmembrane region" description="Helical" evidence="8">
    <location>
        <begin position="12"/>
        <end position="31"/>
    </location>
</feature>
<comment type="similarity">
    <text evidence="7">Belongs to the major facilitator superfamily. Sugar transporter (TC 2.A.1.1) family. Trehalose transporter subfamily.</text>
</comment>
<feature type="transmembrane region" description="Helical" evidence="8">
    <location>
        <begin position="138"/>
        <end position="157"/>
    </location>
</feature>
<name>A0A8K0GIM9_IGNLU</name>
<accession>A0A8K0GIM9</accession>
<dbReference type="FunFam" id="1.20.1250.20:FF:000055">
    <property type="entry name" value="Facilitated trehalose transporter Tret1-2 homolog"/>
    <property type="match status" value="1"/>
</dbReference>
<dbReference type="InterPro" id="IPR050549">
    <property type="entry name" value="MFS_Trehalose_Transporter"/>
</dbReference>
<dbReference type="PANTHER" id="PTHR48021:SF46">
    <property type="entry name" value="MAJOR FACILITATOR SUPERFAMILY (MFS) PROFILE DOMAIN-CONTAINING PROTEIN"/>
    <property type="match status" value="1"/>
</dbReference>
<evidence type="ECO:0000256" key="6">
    <source>
        <dbReference type="ARBA" id="ARBA00023180"/>
    </source>
</evidence>
<comment type="caution">
    <text evidence="10">The sequence shown here is derived from an EMBL/GenBank/DDBJ whole genome shotgun (WGS) entry which is preliminary data.</text>
</comment>
<feature type="transmembrane region" description="Helical" evidence="8">
    <location>
        <begin position="415"/>
        <end position="434"/>
    </location>
</feature>
<evidence type="ECO:0000313" key="10">
    <source>
        <dbReference type="EMBL" id="KAF2901319.1"/>
    </source>
</evidence>
<gene>
    <name evidence="10" type="ORF">ILUMI_04862</name>
</gene>